<sequence length="184" mass="20833">MRKDKYLVALIVFGALVITSFVFLQAPASSGDKMAANVIVEQLREQINSLWQRVGELRLKIQNINERQKAEENVLNPLDAKPPVLNNLEPEHITSDSAVITWGTDELSTSEVIYADEYVQKYVENKKKMMTVDLELVTFHEVLISGLKPNTKYYYYVSSTDANANYSLSNTHTIVTLPQERAGH</sequence>
<evidence type="ECO:0000313" key="2">
    <source>
        <dbReference type="EMBL" id="PIS13510.1"/>
    </source>
</evidence>
<dbReference type="SUPFAM" id="SSF49363">
    <property type="entry name" value="Purple acid phosphatase, N-terminal domain"/>
    <property type="match status" value="1"/>
</dbReference>
<dbReference type="PROSITE" id="PS50853">
    <property type="entry name" value="FN3"/>
    <property type="match status" value="1"/>
</dbReference>
<dbReference type="InterPro" id="IPR015914">
    <property type="entry name" value="PAPs_N"/>
</dbReference>
<dbReference type="AlphaFoldDB" id="A0A2H0WLK3"/>
<dbReference type="Pfam" id="PF16656">
    <property type="entry name" value="Pur_ac_phosph_N"/>
    <property type="match status" value="1"/>
</dbReference>
<dbReference type="InterPro" id="IPR003961">
    <property type="entry name" value="FN3_dom"/>
</dbReference>
<proteinExistence type="predicted"/>
<evidence type="ECO:0000259" key="1">
    <source>
        <dbReference type="PROSITE" id="PS50853"/>
    </source>
</evidence>
<dbReference type="SMART" id="SM00060">
    <property type="entry name" value="FN3"/>
    <property type="match status" value="1"/>
</dbReference>
<protein>
    <recommendedName>
        <fullName evidence="1">Fibronectin type-III domain-containing protein</fullName>
    </recommendedName>
</protein>
<accession>A0A2H0WLK3</accession>
<dbReference type="InterPro" id="IPR008963">
    <property type="entry name" value="Purple_acid_Pase-like_N"/>
</dbReference>
<dbReference type="GO" id="GO:0046872">
    <property type="term" value="F:metal ion binding"/>
    <property type="evidence" value="ECO:0007669"/>
    <property type="project" value="InterPro"/>
</dbReference>
<evidence type="ECO:0000313" key="3">
    <source>
        <dbReference type="Proteomes" id="UP000230353"/>
    </source>
</evidence>
<feature type="domain" description="Fibronectin type-III" evidence="1">
    <location>
        <begin position="84"/>
        <end position="179"/>
    </location>
</feature>
<dbReference type="Proteomes" id="UP000230353">
    <property type="component" value="Unassembled WGS sequence"/>
</dbReference>
<dbReference type="Gene3D" id="2.60.40.380">
    <property type="entry name" value="Purple acid phosphatase-like, N-terminal"/>
    <property type="match status" value="1"/>
</dbReference>
<dbReference type="GO" id="GO:0003993">
    <property type="term" value="F:acid phosphatase activity"/>
    <property type="evidence" value="ECO:0007669"/>
    <property type="project" value="InterPro"/>
</dbReference>
<organism evidence="2 3">
    <name type="scientific">Candidatus Tagabacteria bacterium CG09_land_8_20_14_0_10_41_14</name>
    <dbReference type="NCBI Taxonomy" id="1975021"/>
    <lineage>
        <taxon>Bacteria</taxon>
        <taxon>Candidatus Tagaibacteriota</taxon>
    </lineage>
</organism>
<name>A0A2H0WLK3_9BACT</name>
<reference evidence="3" key="1">
    <citation type="submission" date="2017-09" db="EMBL/GenBank/DDBJ databases">
        <title>Depth-based differentiation of microbial function through sediment-hosted aquifers and enrichment of novel symbionts in the deep terrestrial subsurface.</title>
        <authorList>
            <person name="Probst A.J."/>
            <person name="Ladd B."/>
            <person name="Jarett J.K."/>
            <person name="Geller-Mcgrath D.E."/>
            <person name="Sieber C.M.K."/>
            <person name="Emerson J.B."/>
            <person name="Anantharaman K."/>
            <person name="Thomas B.C."/>
            <person name="Malmstrom R."/>
            <person name="Stieglmeier M."/>
            <person name="Klingl A."/>
            <person name="Woyke T."/>
            <person name="Ryan C.M."/>
            <person name="Banfield J.F."/>
        </authorList>
    </citation>
    <scope>NUCLEOTIDE SEQUENCE [LARGE SCALE GENOMIC DNA]</scope>
</reference>
<comment type="caution">
    <text evidence="2">The sequence shown here is derived from an EMBL/GenBank/DDBJ whole genome shotgun (WGS) entry which is preliminary data.</text>
</comment>
<gene>
    <name evidence="2" type="ORF">COT67_01420</name>
</gene>
<dbReference type="EMBL" id="PEZL01000019">
    <property type="protein sequence ID" value="PIS13510.1"/>
    <property type="molecule type" value="Genomic_DNA"/>
</dbReference>
<dbReference type="CDD" id="cd00063">
    <property type="entry name" value="FN3"/>
    <property type="match status" value="1"/>
</dbReference>